<dbReference type="EMBL" id="MPPL01000001">
    <property type="protein sequence ID" value="OKS85791.1"/>
    <property type="molecule type" value="Genomic_DNA"/>
</dbReference>
<protein>
    <submittedName>
        <fullName evidence="1">Uncharacterized protein</fullName>
    </submittedName>
</protein>
<dbReference type="RefSeq" id="WP_074488582.1">
    <property type="nucleotide sequence ID" value="NZ_FPAM01000002.1"/>
</dbReference>
<evidence type="ECO:0000313" key="1">
    <source>
        <dbReference type="EMBL" id="OKS85791.1"/>
    </source>
</evidence>
<dbReference type="AlphaFoldDB" id="A0A1Q5ZVK4"/>
<keyword evidence="2" id="KW-1185">Reference proteome</keyword>
<dbReference type="Proteomes" id="UP000186720">
    <property type="component" value="Unassembled WGS sequence"/>
</dbReference>
<evidence type="ECO:0000313" key="2">
    <source>
        <dbReference type="Proteomes" id="UP000186720"/>
    </source>
</evidence>
<comment type="caution">
    <text evidence="1">The sequence shown here is derived from an EMBL/GenBank/DDBJ whole genome shotgun (WGS) entry which is preliminary data.</text>
</comment>
<organism evidence="1 2">
    <name type="scientific">Mucilaginibacter polytrichastri</name>
    <dbReference type="NCBI Taxonomy" id="1302689"/>
    <lineage>
        <taxon>Bacteria</taxon>
        <taxon>Pseudomonadati</taxon>
        <taxon>Bacteroidota</taxon>
        <taxon>Sphingobacteriia</taxon>
        <taxon>Sphingobacteriales</taxon>
        <taxon>Sphingobacteriaceae</taxon>
        <taxon>Mucilaginibacter</taxon>
    </lineage>
</organism>
<gene>
    <name evidence="1" type="ORF">RG47T_1237</name>
</gene>
<sequence length="77" mass="8867">MKPIETTIAKLLTEQHLKKAALDMHIQFDFLGFDNTHLKSTARYECMKILAARIIQIEGMLDIWAAHVYIPDVIEVL</sequence>
<proteinExistence type="predicted"/>
<name>A0A1Q5ZVK4_9SPHI</name>
<accession>A0A1Q5ZVK4</accession>
<dbReference type="STRING" id="1302689.RG47T_1237"/>
<reference evidence="1 2" key="1">
    <citation type="submission" date="2016-11" db="EMBL/GenBank/DDBJ databases">
        <title>Whole Genome Sequencing of Mucilaginibacter polytrichastri RG4-7(T) isolated from the moss sample.</title>
        <authorList>
            <person name="Li Y."/>
        </authorList>
    </citation>
    <scope>NUCLEOTIDE SEQUENCE [LARGE SCALE GENOMIC DNA]</scope>
    <source>
        <strain evidence="1 2">RG4-7</strain>
    </source>
</reference>